<feature type="region of interest" description="Disordered" evidence="1">
    <location>
        <begin position="1"/>
        <end position="322"/>
    </location>
</feature>
<gene>
    <name evidence="2" type="ORF">AVDCRST_MAG32-984</name>
</gene>
<evidence type="ECO:0000256" key="1">
    <source>
        <dbReference type="SAM" id="MobiDB-lite"/>
    </source>
</evidence>
<feature type="compositionally biased region" description="Basic residues" evidence="1">
    <location>
        <begin position="267"/>
        <end position="284"/>
    </location>
</feature>
<dbReference type="EMBL" id="CADCUM010000045">
    <property type="protein sequence ID" value="CAA9374042.1"/>
    <property type="molecule type" value="Genomic_DNA"/>
</dbReference>
<feature type="compositionally biased region" description="Basic and acidic residues" evidence="1">
    <location>
        <begin position="105"/>
        <end position="115"/>
    </location>
</feature>
<organism evidence="2">
    <name type="scientific">uncultured Nocardioides sp</name>
    <dbReference type="NCBI Taxonomy" id="198441"/>
    <lineage>
        <taxon>Bacteria</taxon>
        <taxon>Bacillati</taxon>
        <taxon>Actinomycetota</taxon>
        <taxon>Actinomycetes</taxon>
        <taxon>Propionibacteriales</taxon>
        <taxon>Nocardioidaceae</taxon>
        <taxon>Nocardioides</taxon>
        <taxon>environmental samples</taxon>
    </lineage>
</organism>
<feature type="compositionally biased region" description="Basic and acidic residues" evidence="1">
    <location>
        <begin position="203"/>
        <end position="217"/>
    </location>
</feature>
<proteinExistence type="predicted"/>
<accession>A0A6J4N0S0</accession>
<feature type="non-terminal residue" evidence="2">
    <location>
        <position position="1"/>
    </location>
</feature>
<dbReference type="AlphaFoldDB" id="A0A6J4N0S0"/>
<protein>
    <submittedName>
        <fullName evidence="2">FIG022979: MoxR-like ATPases</fullName>
    </submittedName>
</protein>
<feature type="compositionally biased region" description="Low complexity" evidence="1">
    <location>
        <begin position="285"/>
        <end position="294"/>
    </location>
</feature>
<feature type="non-terminal residue" evidence="2">
    <location>
        <position position="322"/>
    </location>
</feature>
<reference evidence="2" key="1">
    <citation type="submission" date="2020-02" db="EMBL/GenBank/DDBJ databases">
        <authorList>
            <person name="Meier V. D."/>
        </authorList>
    </citation>
    <scope>NUCLEOTIDE SEQUENCE</scope>
    <source>
        <strain evidence="2">AVDCRST_MAG32</strain>
    </source>
</reference>
<name>A0A6J4N0S0_9ACTN</name>
<evidence type="ECO:0000313" key="2">
    <source>
        <dbReference type="EMBL" id="CAA9374042.1"/>
    </source>
</evidence>
<feature type="compositionally biased region" description="Basic residues" evidence="1">
    <location>
        <begin position="223"/>
        <end position="234"/>
    </location>
</feature>
<sequence length="322" mass="34211">DDLAPAGRLVQADLRPADRQHGEGGAGQASRRSPRVDVPALRGSHPARGLPGDGQDDAGARVGQHGPGIPRADPVHTGPAALGRDRRDGLRPAQGDLRVPPGAHLPHDRAGRRDQPGVAQDPVGPSRGDGGEPGDRRRGGSLRGPALPGDRHPEPDRAGGHLPPARGPARPVPDEDVVGLSGPCGHDRAARQRRRPRPGLPRHPGDHRSHDLADERTGGPGLRRPRRHRLRRGAGRGVPPPAARQAGPVCPGVSGLHPRRQDVGGRGRPRPRGARRHQGARRARAVPPAAARCRGAVRRGQRADRHRNPARRRRPADRPGRL</sequence>
<feature type="compositionally biased region" description="Basic and acidic residues" evidence="1">
    <location>
        <begin position="129"/>
        <end position="138"/>
    </location>
</feature>
<feature type="compositionally biased region" description="Basic and acidic residues" evidence="1">
    <location>
        <begin position="149"/>
        <end position="159"/>
    </location>
</feature>